<name>A0A517QQX7_9PLAN</name>
<evidence type="ECO:0000313" key="2">
    <source>
        <dbReference type="EMBL" id="QDT34013.1"/>
    </source>
</evidence>
<dbReference type="AlphaFoldDB" id="A0A517QQX7"/>
<feature type="compositionally biased region" description="Polar residues" evidence="1">
    <location>
        <begin position="286"/>
        <end position="296"/>
    </location>
</feature>
<dbReference type="Proteomes" id="UP000315724">
    <property type="component" value="Chromosome"/>
</dbReference>
<dbReference type="OrthoDB" id="275479at2"/>
<keyword evidence="3" id="KW-1185">Reference proteome</keyword>
<organism evidence="2 3">
    <name type="scientific">Thalassoglobus polymorphus</name>
    <dbReference type="NCBI Taxonomy" id="2527994"/>
    <lineage>
        <taxon>Bacteria</taxon>
        <taxon>Pseudomonadati</taxon>
        <taxon>Planctomycetota</taxon>
        <taxon>Planctomycetia</taxon>
        <taxon>Planctomycetales</taxon>
        <taxon>Planctomycetaceae</taxon>
        <taxon>Thalassoglobus</taxon>
    </lineage>
</organism>
<dbReference type="EMBL" id="CP036267">
    <property type="protein sequence ID" value="QDT34013.1"/>
    <property type="molecule type" value="Genomic_DNA"/>
</dbReference>
<reference evidence="2 3" key="1">
    <citation type="submission" date="2019-02" db="EMBL/GenBank/DDBJ databases">
        <title>Deep-cultivation of Planctomycetes and their phenomic and genomic characterization uncovers novel biology.</title>
        <authorList>
            <person name="Wiegand S."/>
            <person name="Jogler M."/>
            <person name="Boedeker C."/>
            <person name="Pinto D."/>
            <person name="Vollmers J."/>
            <person name="Rivas-Marin E."/>
            <person name="Kohn T."/>
            <person name="Peeters S.H."/>
            <person name="Heuer A."/>
            <person name="Rast P."/>
            <person name="Oberbeckmann S."/>
            <person name="Bunk B."/>
            <person name="Jeske O."/>
            <person name="Meyerdierks A."/>
            <person name="Storesund J.E."/>
            <person name="Kallscheuer N."/>
            <person name="Luecker S."/>
            <person name="Lage O.M."/>
            <person name="Pohl T."/>
            <person name="Merkel B.J."/>
            <person name="Hornburger P."/>
            <person name="Mueller R.-W."/>
            <person name="Bruemmer F."/>
            <person name="Labrenz M."/>
            <person name="Spormann A.M."/>
            <person name="Op den Camp H."/>
            <person name="Overmann J."/>
            <person name="Amann R."/>
            <person name="Jetten M.S.M."/>
            <person name="Mascher T."/>
            <person name="Medema M.H."/>
            <person name="Devos D.P."/>
            <person name="Kaster A.-K."/>
            <person name="Ovreas L."/>
            <person name="Rohde M."/>
            <person name="Galperin M.Y."/>
            <person name="Jogler C."/>
        </authorList>
    </citation>
    <scope>NUCLEOTIDE SEQUENCE [LARGE SCALE GENOMIC DNA]</scope>
    <source>
        <strain evidence="2 3">Mal48</strain>
    </source>
</reference>
<feature type="compositionally biased region" description="Basic and acidic residues" evidence="1">
    <location>
        <begin position="299"/>
        <end position="309"/>
    </location>
</feature>
<dbReference type="RefSeq" id="WP_145201260.1">
    <property type="nucleotide sequence ID" value="NZ_CP036267.1"/>
</dbReference>
<sequence>MTDPLSVVWPLLDLPDAVLSSDAAEFWPAGLLQQLVEMGVLCPTTGAERVLCPECRDHVEDVVAISGPSGRTRYAINCPEHLRVVLSSDDLQQWIVDVNHIAAIIASAFQLTGKLAGLAPGRIWRLGRWKYQGQTRDMLLAVGLNQPDASEFRRQITASKRPVVFVPLAEPDADFWVGEPPPLIRLSEVVSLVDNDLDIDTTTIVGLIHDANERAAETPGVLNFVLDQKVRSALDSKLTDDLILQAYVANDSSARKAEKDLKSRGFSIHHSTISRLVNKHKKLLQTGSSESVVRTRSSQRRDTPIEKRD</sequence>
<evidence type="ECO:0000256" key="1">
    <source>
        <dbReference type="SAM" id="MobiDB-lite"/>
    </source>
</evidence>
<gene>
    <name evidence="2" type="ORF">Mal48_32700</name>
</gene>
<accession>A0A517QQX7</accession>
<dbReference type="KEGG" id="tpol:Mal48_32700"/>
<proteinExistence type="predicted"/>
<evidence type="ECO:0000313" key="3">
    <source>
        <dbReference type="Proteomes" id="UP000315724"/>
    </source>
</evidence>
<protein>
    <submittedName>
        <fullName evidence="2">Uncharacterized protein</fullName>
    </submittedName>
</protein>
<feature type="region of interest" description="Disordered" evidence="1">
    <location>
        <begin position="286"/>
        <end position="309"/>
    </location>
</feature>